<sequence length="196" mass="22008">MAWADDRYGQTQQLYPDPQNVQIIQQPASQQPTTVLQHIPSAMQSPVPALRPGHVKEDLVELMMIQNAQMHQVIMNNMTMSALSTFGYSQTPPAPEETPRYPVIVETEDEDPEVYHHHYPPASFPAYPAWVPPAQPQPHPQPTIVYQDPAEHQDPRPSSSRDRRAIPPPPPPSATRTVGADIPPAAEYYDATERRL</sequence>
<proteinExistence type="predicted"/>
<evidence type="ECO:0000259" key="2">
    <source>
        <dbReference type="Pfam" id="PF15248"/>
    </source>
</evidence>
<dbReference type="PANTHER" id="PTHR28604">
    <property type="match status" value="1"/>
</dbReference>
<comment type="caution">
    <text evidence="3">The sequence shown here is derived from an EMBL/GenBank/DDBJ whole genome shotgun (WGS) entry which is preliminary data.</text>
</comment>
<name>A0A9Q1FNZ6_SYNKA</name>
<keyword evidence="4" id="KW-1185">Reference proteome</keyword>
<dbReference type="InterPro" id="IPR038915">
    <property type="entry name" value="PRR29-like"/>
</dbReference>
<protein>
    <recommendedName>
        <fullName evidence="2">DUF4587 domain-containing protein</fullName>
    </recommendedName>
</protein>
<feature type="compositionally biased region" description="Basic and acidic residues" evidence="1">
    <location>
        <begin position="149"/>
        <end position="165"/>
    </location>
</feature>
<dbReference type="Pfam" id="PF15248">
    <property type="entry name" value="DUF4587"/>
    <property type="match status" value="1"/>
</dbReference>
<dbReference type="PANTHER" id="PTHR28604:SF1">
    <property type="entry name" value="PROLINE-RICH PROTEIN 29"/>
    <property type="match status" value="1"/>
</dbReference>
<accession>A0A9Q1FNZ6</accession>
<dbReference type="InterPro" id="IPR027904">
    <property type="entry name" value="DUF4587"/>
</dbReference>
<feature type="domain" description="DUF4587" evidence="2">
    <location>
        <begin position="51"/>
        <end position="119"/>
    </location>
</feature>
<feature type="region of interest" description="Disordered" evidence="1">
    <location>
        <begin position="128"/>
        <end position="196"/>
    </location>
</feature>
<dbReference type="AlphaFoldDB" id="A0A9Q1FNZ6"/>
<evidence type="ECO:0000313" key="4">
    <source>
        <dbReference type="Proteomes" id="UP001152622"/>
    </source>
</evidence>
<gene>
    <name evidence="3" type="ORF">SKAU_G00118880</name>
</gene>
<dbReference type="Proteomes" id="UP001152622">
    <property type="component" value="Chromosome 4"/>
</dbReference>
<evidence type="ECO:0000313" key="3">
    <source>
        <dbReference type="EMBL" id="KAJ8363057.1"/>
    </source>
</evidence>
<reference evidence="3" key="1">
    <citation type="journal article" date="2023" name="Science">
        <title>Genome structures resolve the early diversification of teleost fishes.</title>
        <authorList>
            <person name="Parey E."/>
            <person name="Louis A."/>
            <person name="Montfort J."/>
            <person name="Bouchez O."/>
            <person name="Roques C."/>
            <person name="Iampietro C."/>
            <person name="Lluch J."/>
            <person name="Castinel A."/>
            <person name="Donnadieu C."/>
            <person name="Desvignes T."/>
            <person name="Floi Bucao C."/>
            <person name="Jouanno E."/>
            <person name="Wen M."/>
            <person name="Mejri S."/>
            <person name="Dirks R."/>
            <person name="Jansen H."/>
            <person name="Henkel C."/>
            <person name="Chen W.J."/>
            <person name="Zahm M."/>
            <person name="Cabau C."/>
            <person name="Klopp C."/>
            <person name="Thompson A.W."/>
            <person name="Robinson-Rechavi M."/>
            <person name="Braasch I."/>
            <person name="Lecointre G."/>
            <person name="Bobe J."/>
            <person name="Postlethwait J.H."/>
            <person name="Berthelot C."/>
            <person name="Roest Crollius H."/>
            <person name="Guiguen Y."/>
        </authorList>
    </citation>
    <scope>NUCLEOTIDE SEQUENCE</scope>
    <source>
        <strain evidence="3">WJC10195</strain>
    </source>
</reference>
<feature type="compositionally biased region" description="Pro residues" evidence="1">
    <location>
        <begin position="130"/>
        <end position="141"/>
    </location>
</feature>
<evidence type="ECO:0000256" key="1">
    <source>
        <dbReference type="SAM" id="MobiDB-lite"/>
    </source>
</evidence>
<organism evidence="3 4">
    <name type="scientific">Synaphobranchus kaupii</name>
    <name type="common">Kaup's arrowtooth eel</name>
    <dbReference type="NCBI Taxonomy" id="118154"/>
    <lineage>
        <taxon>Eukaryota</taxon>
        <taxon>Metazoa</taxon>
        <taxon>Chordata</taxon>
        <taxon>Craniata</taxon>
        <taxon>Vertebrata</taxon>
        <taxon>Euteleostomi</taxon>
        <taxon>Actinopterygii</taxon>
        <taxon>Neopterygii</taxon>
        <taxon>Teleostei</taxon>
        <taxon>Anguilliformes</taxon>
        <taxon>Synaphobranchidae</taxon>
        <taxon>Synaphobranchus</taxon>
    </lineage>
</organism>
<dbReference type="OrthoDB" id="8962708at2759"/>
<dbReference type="EMBL" id="JAINUF010000004">
    <property type="protein sequence ID" value="KAJ8363057.1"/>
    <property type="molecule type" value="Genomic_DNA"/>
</dbReference>